<dbReference type="PANTHER" id="PTHR11804:SF84">
    <property type="entry name" value="SACCHAROLYSIN"/>
    <property type="match status" value="1"/>
</dbReference>
<evidence type="ECO:0000256" key="4">
    <source>
        <dbReference type="ARBA" id="ARBA00022801"/>
    </source>
</evidence>
<evidence type="ECO:0000313" key="10">
    <source>
        <dbReference type="Proteomes" id="UP001629113"/>
    </source>
</evidence>
<protein>
    <submittedName>
        <fullName evidence="9">Metallopeptidase</fullName>
    </submittedName>
</protein>
<reference evidence="9 10" key="1">
    <citation type="submission" date="2024-06" db="EMBL/GenBank/DDBJ databases">
        <title>Complete genome of Phlyctema vagabunda strain 19-DSS-EL-015.</title>
        <authorList>
            <person name="Fiorenzani C."/>
        </authorList>
    </citation>
    <scope>NUCLEOTIDE SEQUENCE [LARGE SCALE GENOMIC DNA]</scope>
    <source>
        <strain evidence="9 10">19-DSS-EL-015</strain>
    </source>
</reference>
<dbReference type="InterPro" id="IPR024080">
    <property type="entry name" value="Neurolysin/TOP_N"/>
</dbReference>
<dbReference type="Gene3D" id="3.40.390.10">
    <property type="entry name" value="Collagenase (Catalytic Domain)"/>
    <property type="match status" value="2"/>
</dbReference>
<gene>
    <name evidence="9" type="ORF">PVAG01_01653</name>
</gene>
<evidence type="ECO:0000256" key="2">
    <source>
        <dbReference type="ARBA" id="ARBA00022670"/>
    </source>
</evidence>
<organism evidence="9 10">
    <name type="scientific">Phlyctema vagabunda</name>
    <dbReference type="NCBI Taxonomy" id="108571"/>
    <lineage>
        <taxon>Eukaryota</taxon>
        <taxon>Fungi</taxon>
        <taxon>Dikarya</taxon>
        <taxon>Ascomycota</taxon>
        <taxon>Pezizomycotina</taxon>
        <taxon>Leotiomycetes</taxon>
        <taxon>Helotiales</taxon>
        <taxon>Dermateaceae</taxon>
        <taxon>Phlyctema</taxon>
    </lineage>
</organism>
<keyword evidence="4 7" id="KW-0378">Hydrolase</keyword>
<dbReference type="InterPro" id="IPR024079">
    <property type="entry name" value="MetalloPept_cat_dom_sf"/>
</dbReference>
<evidence type="ECO:0000256" key="3">
    <source>
        <dbReference type="ARBA" id="ARBA00022723"/>
    </source>
</evidence>
<dbReference type="InterPro" id="IPR024077">
    <property type="entry name" value="Neurolysin/TOP_dom2"/>
</dbReference>
<keyword evidence="10" id="KW-1185">Reference proteome</keyword>
<comment type="caution">
    <text evidence="9">The sequence shown here is derived from an EMBL/GenBank/DDBJ whole genome shotgun (WGS) entry which is preliminary data.</text>
</comment>
<dbReference type="InterPro" id="IPR001567">
    <property type="entry name" value="Pept_M3A_M3B_dom"/>
</dbReference>
<evidence type="ECO:0000256" key="5">
    <source>
        <dbReference type="ARBA" id="ARBA00022833"/>
    </source>
</evidence>
<dbReference type="Pfam" id="PF01432">
    <property type="entry name" value="Peptidase_M3"/>
    <property type="match status" value="1"/>
</dbReference>
<sequence length="700" mass="81067">MSRIPSFKNRIFRSINKSKYRYKMTSPVAKEPPPPPRWDYQPSSMIDIAQKLIATSKEVWNRVAQIHPSEATFENAIRPIIEDEHTREIEARIIGFLDDVSPNKDLRDAAREVSLLMAREKIERTSREDVFRVVKAVFNDRATLDPQSRVYIEKLHTEFVYNGLNLPDEQDRLRLKGMRKRMAELSKQYIGNMNNDATGIWLTEDELIGVSQHHIDRWRAAKKDEEHKDQIWISFKRPDLAPFLEYASNSDARRKYWIASENRFKDANGHLQNELVLLRDEVARLLGYRNHAEIKSEERMLKPDLVLNFLHGLRGKLAAKGIEELSGFESLKATAFRQSSETPQGYERKIFAWDRLYYSRLSKEQELKVDNDRVAEYFSLNLIIPKMFVIYEALFGLRFAEVSASVEQGSTWHENVTLYSGSFDKHGERKHPCVVFLANYPPPTPTRPSLLRYRDVVNCFHELGHSVANLVCRAKYAKCTSTTRDFVEIPSILLEHLFEDPNIIRFISCHYEDPSKERKIPEEMIQQLIDGGESNAALPALWLVFQSLFDLKIHSPPKRQDMLDMDLAIEFNSIRRDIVMIEGPESQGEALDFVQGNTHFRAIMGNYDVGYYTYLTSKAFATDIFNSIFAPVQTKARTQNLDEIINSILRKVGRAYRYAVLEPGGRTGDQWTLLVEFLGRKPSFEAFGNLKKFQARNINP</sequence>
<evidence type="ECO:0000256" key="7">
    <source>
        <dbReference type="RuleBase" id="RU003435"/>
    </source>
</evidence>
<evidence type="ECO:0000256" key="1">
    <source>
        <dbReference type="ARBA" id="ARBA00006040"/>
    </source>
</evidence>
<keyword evidence="5 7" id="KW-0862">Zinc</keyword>
<evidence type="ECO:0000313" key="9">
    <source>
        <dbReference type="EMBL" id="KAL3428144.1"/>
    </source>
</evidence>
<keyword evidence="3 7" id="KW-0479">Metal-binding</keyword>
<dbReference type="Proteomes" id="UP001629113">
    <property type="component" value="Unassembled WGS sequence"/>
</dbReference>
<dbReference type="InterPro" id="IPR045090">
    <property type="entry name" value="Pept_M3A_M3B"/>
</dbReference>
<proteinExistence type="inferred from homology"/>
<evidence type="ECO:0000259" key="8">
    <source>
        <dbReference type="Pfam" id="PF01432"/>
    </source>
</evidence>
<evidence type="ECO:0000256" key="6">
    <source>
        <dbReference type="ARBA" id="ARBA00023049"/>
    </source>
</evidence>
<dbReference type="CDD" id="cd06455">
    <property type="entry name" value="M3A_TOP"/>
    <property type="match status" value="1"/>
</dbReference>
<dbReference type="Gene3D" id="1.10.1370.10">
    <property type="entry name" value="Neurolysin, domain 3"/>
    <property type="match status" value="2"/>
</dbReference>
<keyword evidence="2 7" id="KW-0645">Protease</keyword>
<comment type="similarity">
    <text evidence="1 7">Belongs to the peptidase M3 family.</text>
</comment>
<dbReference type="PANTHER" id="PTHR11804">
    <property type="entry name" value="PROTEASE M3 THIMET OLIGOPEPTIDASE-RELATED"/>
    <property type="match status" value="1"/>
</dbReference>
<dbReference type="Gene3D" id="1.20.1050.40">
    <property type="entry name" value="Endopeptidase. Chain P, domain 1"/>
    <property type="match status" value="1"/>
</dbReference>
<feature type="domain" description="Peptidase M3A/M3B catalytic" evidence="8">
    <location>
        <begin position="417"/>
        <end position="687"/>
    </location>
</feature>
<accession>A0ABR4PXP4</accession>
<dbReference type="EMBL" id="JBFCZG010000001">
    <property type="protein sequence ID" value="KAL3428144.1"/>
    <property type="molecule type" value="Genomic_DNA"/>
</dbReference>
<comment type="cofactor">
    <cofactor evidence="7">
        <name>Zn(2+)</name>
        <dbReference type="ChEBI" id="CHEBI:29105"/>
    </cofactor>
    <text evidence="7">Binds 1 zinc ion.</text>
</comment>
<keyword evidence="6 7" id="KW-0482">Metalloprotease</keyword>
<dbReference type="SUPFAM" id="SSF55486">
    <property type="entry name" value="Metalloproteases ('zincins'), catalytic domain"/>
    <property type="match status" value="1"/>
</dbReference>
<name>A0ABR4PXP4_9HELO</name>